<dbReference type="Proteomes" id="UP001164746">
    <property type="component" value="Chromosome 15"/>
</dbReference>
<keyword evidence="1" id="KW-0472">Membrane</keyword>
<dbReference type="EMBL" id="CP111026">
    <property type="protein sequence ID" value="WAR28634.1"/>
    <property type="molecule type" value="Genomic_DNA"/>
</dbReference>
<evidence type="ECO:0000256" key="1">
    <source>
        <dbReference type="SAM" id="Phobius"/>
    </source>
</evidence>
<protein>
    <submittedName>
        <fullName evidence="2">Uncharacterized protein</fullName>
    </submittedName>
</protein>
<name>A0ABY7G558_MYAAR</name>
<keyword evidence="1" id="KW-0812">Transmembrane</keyword>
<keyword evidence="3" id="KW-1185">Reference proteome</keyword>
<gene>
    <name evidence="2" type="ORF">MAR_014338</name>
</gene>
<accession>A0ABY7G558</accession>
<evidence type="ECO:0000313" key="2">
    <source>
        <dbReference type="EMBL" id="WAR28634.1"/>
    </source>
</evidence>
<sequence>MRPAVRGQVVVHLVLNRSPPIHGDSLTATEPYASATSRIAFFTFFPLIFRALACFLRSALLFNIRGFFFKLLMLLFQLVKFRQFTFSFLRLKNIGSMATEVALVDDRK</sequence>
<keyword evidence="1" id="KW-1133">Transmembrane helix</keyword>
<evidence type="ECO:0000313" key="3">
    <source>
        <dbReference type="Proteomes" id="UP001164746"/>
    </source>
</evidence>
<organism evidence="2 3">
    <name type="scientific">Mya arenaria</name>
    <name type="common">Soft-shell clam</name>
    <dbReference type="NCBI Taxonomy" id="6604"/>
    <lineage>
        <taxon>Eukaryota</taxon>
        <taxon>Metazoa</taxon>
        <taxon>Spiralia</taxon>
        <taxon>Lophotrochozoa</taxon>
        <taxon>Mollusca</taxon>
        <taxon>Bivalvia</taxon>
        <taxon>Autobranchia</taxon>
        <taxon>Heteroconchia</taxon>
        <taxon>Euheterodonta</taxon>
        <taxon>Imparidentia</taxon>
        <taxon>Neoheterodontei</taxon>
        <taxon>Myida</taxon>
        <taxon>Myoidea</taxon>
        <taxon>Myidae</taxon>
        <taxon>Mya</taxon>
    </lineage>
</organism>
<reference evidence="2" key="1">
    <citation type="submission" date="2022-11" db="EMBL/GenBank/DDBJ databases">
        <title>Centuries of genome instability and evolution in soft-shell clam transmissible cancer (bioRxiv).</title>
        <authorList>
            <person name="Hart S.F.M."/>
            <person name="Yonemitsu M.A."/>
            <person name="Giersch R.M."/>
            <person name="Beal B.F."/>
            <person name="Arriagada G."/>
            <person name="Davis B.W."/>
            <person name="Ostrander E.A."/>
            <person name="Goff S.P."/>
            <person name="Metzger M.J."/>
        </authorList>
    </citation>
    <scope>NUCLEOTIDE SEQUENCE</scope>
    <source>
        <strain evidence="2">MELC-2E11</strain>
        <tissue evidence="2">Siphon/mantle</tissue>
    </source>
</reference>
<proteinExistence type="predicted"/>
<feature type="transmembrane region" description="Helical" evidence="1">
    <location>
        <begin position="39"/>
        <end position="60"/>
    </location>
</feature>